<dbReference type="OMA" id="GDHMLYP"/>
<dbReference type="Gene3D" id="3.40.720.10">
    <property type="entry name" value="Alkaline Phosphatase, subunit A"/>
    <property type="match status" value="1"/>
</dbReference>
<dbReference type="PANTHER" id="PTHR10151">
    <property type="entry name" value="ECTONUCLEOTIDE PYROPHOSPHATASE/PHOSPHODIESTERASE"/>
    <property type="match status" value="1"/>
</dbReference>
<reference evidence="1 2" key="1">
    <citation type="journal article" date="2007" name="Science">
        <title>Sea anemone genome reveals ancestral eumetazoan gene repertoire and genomic organization.</title>
        <authorList>
            <person name="Putnam N.H."/>
            <person name="Srivastava M."/>
            <person name="Hellsten U."/>
            <person name="Dirks B."/>
            <person name="Chapman J."/>
            <person name="Salamov A."/>
            <person name="Terry A."/>
            <person name="Shapiro H."/>
            <person name="Lindquist E."/>
            <person name="Kapitonov V.V."/>
            <person name="Jurka J."/>
            <person name="Genikhovich G."/>
            <person name="Grigoriev I.V."/>
            <person name="Lucas S.M."/>
            <person name="Steele R.E."/>
            <person name="Finnerty J.R."/>
            <person name="Technau U."/>
            <person name="Martindale M.Q."/>
            <person name="Rokhsar D.S."/>
        </authorList>
    </citation>
    <scope>NUCLEOTIDE SEQUENCE [LARGE SCALE GENOMIC DNA]</scope>
    <source>
        <strain evidence="2">CH2 X CH6</strain>
    </source>
</reference>
<organism evidence="1 2">
    <name type="scientific">Nematostella vectensis</name>
    <name type="common">Starlet sea anemone</name>
    <dbReference type="NCBI Taxonomy" id="45351"/>
    <lineage>
        <taxon>Eukaryota</taxon>
        <taxon>Metazoa</taxon>
        <taxon>Cnidaria</taxon>
        <taxon>Anthozoa</taxon>
        <taxon>Hexacorallia</taxon>
        <taxon>Actiniaria</taxon>
        <taxon>Edwardsiidae</taxon>
        <taxon>Nematostella</taxon>
    </lineage>
</organism>
<dbReference type="AlphaFoldDB" id="A7RY45"/>
<dbReference type="eggNOG" id="KOG2645">
    <property type="taxonomic scope" value="Eukaryota"/>
</dbReference>
<dbReference type="InterPro" id="IPR017850">
    <property type="entry name" value="Alkaline_phosphatase_core_sf"/>
</dbReference>
<dbReference type="GO" id="GO:0016787">
    <property type="term" value="F:hydrolase activity"/>
    <property type="evidence" value="ECO:0000318"/>
    <property type="project" value="GO_Central"/>
</dbReference>
<evidence type="ECO:0000313" key="2">
    <source>
        <dbReference type="Proteomes" id="UP000001593"/>
    </source>
</evidence>
<sequence>MEIRATARKYEVTTSVILLTVILISEAVKNSNTVILLSFDGFRWDFASKAYTPNLDFIAMTGVRAPYVEPVFPVETFPNHYSMVTGLYPESHGILSGCYMYDPVMKESFENMNNSDSRWWDGGEPVWVTNQKQGRSSGVCNFPGFDVKIRGHFPTYSTSNMGFNKPFLTSTNIMTFKQQIDVVMDWLTGLDPPSFVAIYFNQPDMTSHGFGPNSDQVIEQIKRCDNITGYLIMRLLEKRLFNSVNLVLTGDHGQTDYNTTKFLNLENYFSAQYYIKYGVNTLHIWPRPNVTKSFVYENFKRIEYETKLLRVFKTEEMPEAYHYKNNRRAPPIIAIMEEHWVANTTKFWEYWNRQHRNERLRGDHNYSPFIPSMRPFFLARGPNFKEGFVSEPLKMVDIYPLLCNILDVAPAPNNGSFERVKKMLKAPNPVKRTNNYMMRAFFRSFWKGMVDML</sequence>
<dbReference type="EMBL" id="DS469552">
    <property type="protein sequence ID" value="EDO43633.1"/>
    <property type="molecule type" value="Genomic_DNA"/>
</dbReference>
<dbReference type="InterPro" id="IPR002591">
    <property type="entry name" value="Phosphodiest/P_Trfase"/>
</dbReference>
<dbReference type="CDD" id="cd16018">
    <property type="entry name" value="Enpp"/>
    <property type="match status" value="1"/>
</dbReference>
<dbReference type="HOGENOM" id="CLU_017594_1_0_1"/>
<dbReference type="Gene3D" id="3.30.1360.180">
    <property type="match status" value="1"/>
</dbReference>
<gene>
    <name evidence="1" type="ORF">NEMVEDRAFT_v1g203861</name>
</gene>
<dbReference type="SUPFAM" id="SSF53649">
    <property type="entry name" value="Alkaline phosphatase-like"/>
    <property type="match status" value="1"/>
</dbReference>
<dbReference type="PhylomeDB" id="A7RY45"/>
<dbReference type="InParanoid" id="A7RY45"/>
<evidence type="ECO:0000313" key="1">
    <source>
        <dbReference type="EMBL" id="EDO43633.1"/>
    </source>
</evidence>
<name>A7RY45_NEMVE</name>
<dbReference type="OrthoDB" id="415411at2759"/>
<dbReference type="PANTHER" id="PTHR10151:SF120">
    <property type="entry name" value="BIS(5'-ADENOSYL)-TRIPHOSPHATASE"/>
    <property type="match status" value="1"/>
</dbReference>
<dbReference type="KEGG" id="nve:5515528"/>
<proteinExistence type="predicted"/>
<accession>A7RY45</accession>
<keyword evidence="2" id="KW-1185">Reference proteome</keyword>
<dbReference type="Pfam" id="PF01663">
    <property type="entry name" value="Phosphodiest"/>
    <property type="match status" value="1"/>
</dbReference>
<dbReference type="Proteomes" id="UP000001593">
    <property type="component" value="Unassembled WGS sequence"/>
</dbReference>
<protein>
    <submittedName>
        <fullName evidence="1">Uncharacterized protein</fullName>
    </submittedName>
</protein>